<sequence length="323" mass="36006">MAEIKEGILGAVNGTVGTVVGFQWRGRNFLRSKPRKSNKPATDKQRKSRTKLSVVSTFASKLKGFVNEHCPPALLNKKMATGKEQLISRLIKEGVAIIDQEICIDVGAVIVSMGTLPPSIIKKISKLKTGRIKVQWDNNITNILAKGTDELTLVAYNEQLDTFTDIRGVGKREDKYVHFDLPDTWTEGNIHFWSVWKSKDGILVSTSAYHGITELTTEELPISEVIITQENQEDKLPSSIPAEVPSAKVSNQEVVNTPAKNNDTSTTSELPITNPSYIKIKTLPRFLKKFLHKSNDTSSSLKKEPTVHPDEPRSILEAYRKEE</sequence>
<reference evidence="2 3" key="1">
    <citation type="submission" date="2016-10" db="EMBL/GenBank/DDBJ databases">
        <authorList>
            <person name="de Groot N.N."/>
        </authorList>
    </citation>
    <scope>NUCLEOTIDE SEQUENCE [LARGE SCALE GENOMIC DNA]</scope>
    <source>
        <strain evidence="2 3">DSM 23048</strain>
    </source>
</reference>
<dbReference type="Pfam" id="PF19781">
    <property type="entry name" value="DUF6266"/>
    <property type="match status" value="1"/>
</dbReference>
<organism evidence="2 3">
    <name type="scientific">Myroides marinus</name>
    <dbReference type="NCBI Taxonomy" id="703342"/>
    <lineage>
        <taxon>Bacteria</taxon>
        <taxon>Pseudomonadati</taxon>
        <taxon>Bacteroidota</taxon>
        <taxon>Flavobacteriia</taxon>
        <taxon>Flavobacteriales</taxon>
        <taxon>Flavobacteriaceae</taxon>
        <taxon>Myroides</taxon>
    </lineage>
</organism>
<name>A0A1H6YGM6_9FLAO</name>
<feature type="region of interest" description="Disordered" evidence="1">
    <location>
        <begin position="31"/>
        <end position="50"/>
    </location>
</feature>
<gene>
    <name evidence="2" type="ORF">SAMN04488018_12818</name>
</gene>
<evidence type="ECO:0000313" key="3">
    <source>
        <dbReference type="Proteomes" id="UP000183077"/>
    </source>
</evidence>
<dbReference type="AlphaFoldDB" id="A0A1H6YGM6"/>
<dbReference type="Proteomes" id="UP000183077">
    <property type="component" value="Unassembled WGS sequence"/>
</dbReference>
<proteinExistence type="predicted"/>
<feature type="region of interest" description="Disordered" evidence="1">
    <location>
        <begin position="294"/>
        <end position="323"/>
    </location>
</feature>
<dbReference type="GeneID" id="82258632"/>
<evidence type="ECO:0000313" key="2">
    <source>
        <dbReference type="EMBL" id="SEJ36382.1"/>
    </source>
</evidence>
<dbReference type="InterPro" id="IPR046233">
    <property type="entry name" value="DUF6266"/>
</dbReference>
<dbReference type="EMBL" id="FNYS01000028">
    <property type="protein sequence ID" value="SEJ36382.1"/>
    <property type="molecule type" value="Genomic_DNA"/>
</dbReference>
<accession>A0A1H6YGM6</accession>
<evidence type="ECO:0000256" key="1">
    <source>
        <dbReference type="SAM" id="MobiDB-lite"/>
    </source>
</evidence>
<feature type="compositionally biased region" description="Basic and acidic residues" evidence="1">
    <location>
        <begin position="301"/>
        <end position="323"/>
    </location>
</feature>
<dbReference type="RefSeq" id="WP_063176103.1">
    <property type="nucleotide sequence ID" value="NZ_FNYS01000028.1"/>
</dbReference>
<protein>
    <submittedName>
        <fullName evidence="2">Uncharacterized protein</fullName>
    </submittedName>
</protein>